<feature type="domain" description="Ig-like" evidence="23">
    <location>
        <begin position="1502"/>
        <end position="1586"/>
    </location>
</feature>
<dbReference type="FunFam" id="2.20.70.10:FF:000006">
    <property type="entry name" value="E3 ubiquitin-protein ligase NEDD4-like protein"/>
    <property type="match status" value="1"/>
</dbReference>
<dbReference type="SMART" id="SM00119">
    <property type="entry name" value="HECTc"/>
    <property type="match status" value="1"/>
</dbReference>
<evidence type="ECO:0000256" key="12">
    <source>
        <dbReference type="ARBA" id="ARBA00022989"/>
    </source>
</evidence>
<feature type="domain" description="HECT" evidence="22">
    <location>
        <begin position="947"/>
        <end position="1168"/>
    </location>
</feature>
<dbReference type="Pfam" id="PF00041">
    <property type="entry name" value="fn3"/>
    <property type="match status" value="2"/>
</dbReference>
<dbReference type="SMART" id="SM00408">
    <property type="entry name" value="IGc2"/>
    <property type="match status" value="4"/>
</dbReference>
<feature type="domain" description="C2" evidence="20">
    <location>
        <begin position="1"/>
        <end position="123"/>
    </location>
</feature>
<dbReference type="InterPro" id="IPR013783">
    <property type="entry name" value="Ig-like_fold"/>
</dbReference>
<dbReference type="GO" id="GO:0016020">
    <property type="term" value="C:membrane"/>
    <property type="evidence" value="ECO:0007669"/>
    <property type="project" value="UniProtKB-SubCell"/>
</dbReference>
<evidence type="ECO:0000256" key="16">
    <source>
        <dbReference type="ARBA" id="ARBA00023319"/>
    </source>
</evidence>
<dbReference type="GO" id="GO:0016567">
    <property type="term" value="P:protein ubiquitination"/>
    <property type="evidence" value="ECO:0007669"/>
    <property type="project" value="UniProtKB-UniPathway"/>
</dbReference>
<dbReference type="FunFam" id="3.30.2410.10:FF:000001">
    <property type="entry name" value="E3 ubiquitin-protein ligase NEDD4-like"/>
    <property type="match status" value="1"/>
</dbReference>
<dbReference type="PROSITE" id="PS50020">
    <property type="entry name" value="WW_DOMAIN_2"/>
    <property type="match status" value="2"/>
</dbReference>
<dbReference type="Pfam" id="PF00397">
    <property type="entry name" value="WW"/>
    <property type="match status" value="2"/>
</dbReference>
<evidence type="ECO:0000256" key="15">
    <source>
        <dbReference type="ARBA" id="ARBA00023180"/>
    </source>
</evidence>
<dbReference type="EMBL" id="QRBI01000197">
    <property type="protein sequence ID" value="RMB94414.1"/>
    <property type="molecule type" value="Genomic_DNA"/>
</dbReference>
<keyword evidence="16" id="KW-0393">Immunoglobulin domain</keyword>
<evidence type="ECO:0000256" key="14">
    <source>
        <dbReference type="ARBA" id="ARBA00023157"/>
    </source>
</evidence>
<keyword evidence="12" id="KW-1133">Transmembrane helix</keyword>
<evidence type="ECO:0000256" key="9">
    <source>
        <dbReference type="ARBA" id="ARBA00022729"/>
    </source>
</evidence>
<evidence type="ECO:0000313" key="26">
    <source>
        <dbReference type="Proteomes" id="UP000269221"/>
    </source>
</evidence>
<keyword evidence="14" id="KW-1015">Disulfide bond</keyword>
<dbReference type="PROSITE" id="PS50237">
    <property type="entry name" value="HECT"/>
    <property type="match status" value="1"/>
</dbReference>
<dbReference type="PANTHER" id="PTHR11254:SF282">
    <property type="entry name" value="E3 UBIQUITIN-PROTEIN LIGASE NEDD4"/>
    <property type="match status" value="1"/>
</dbReference>
<comment type="pathway">
    <text evidence="3">Protein modification; protein ubiquitination.</text>
</comment>
<dbReference type="GO" id="GO:0051049">
    <property type="term" value="P:regulation of transport"/>
    <property type="evidence" value="ECO:0007669"/>
    <property type="project" value="UniProtKB-ARBA"/>
</dbReference>
<feature type="domain" description="Fibronectin type-III" evidence="24">
    <location>
        <begin position="1793"/>
        <end position="1859"/>
    </location>
</feature>
<dbReference type="InterPro" id="IPR003961">
    <property type="entry name" value="FN3_dom"/>
</dbReference>
<feature type="active site" description="Glycyl thioester intermediate" evidence="18">
    <location>
        <position position="1136"/>
    </location>
</feature>
<dbReference type="InterPro" id="IPR007110">
    <property type="entry name" value="Ig-like_dom"/>
</dbReference>
<protein>
    <recommendedName>
        <fullName evidence="17">Protogenin</fullName>
        <ecNumber evidence="5">2.3.2.26</ecNumber>
    </recommendedName>
</protein>
<comment type="subcellular location">
    <subcellularLocation>
        <location evidence="2">Membrane</location>
        <topology evidence="2">Single-pass membrane protein</topology>
    </subcellularLocation>
</comment>
<dbReference type="GO" id="GO:0050807">
    <property type="term" value="P:regulation of synapse organization"/>
    <property type="evidence" value="ECO:0007669"/>
    <property type="project" value="TreeGrafter"/>
</dbReference>
<keyword evidence="7" id="KW-0808">Transferase</keyword>
<dbReference type="FunFam" id="2.60.40.10:FF:000299">
    <property type="entry name" value="protogenin isoform X2"/>
    <property type="match status" value="1"/>
</dbReference>
<reference evidence="25 26" key="1">
    <citation type="submission" date="2018-07" db="EMBL/GenBank/DDBJ databases">
        <title>A high quality draft genome assembly of the barn swallow (H. rustica rustica).</title>
        <authorList>
            <person name="Formenti G."/>
            <person name="Chiara M."/>
            <person name="Poveda L."/>
            <person name="Francoijs K.-J."/>
            <person name="Bonisoli-Alquati A."/>
            <person name="Canova L."/>
            <person name="Gianfranceschi L."/>
            <person name="Horner D.S."/>
            <person name="Saino N."/>
        </authorList>
    </citation>
    <scope>NUCLEOTIDE SEQUENCE [LARGE SCALE GENOMIC DNA]</scope>
    <source>
        <strain evidence="25">Chelidonia</strain>
        <tissue evidence="25">Blood</tissue>
    </source>
</reference>
<dbReference type="GO" id="GO:0048814">
    <property type="term" value="P:regulation of dendrite morphogenesis"/>
    <property type="evidence" value="ECO:0007669"/>
    <property type="project" value="TreeGrafter"/>
</dbReference>
<keyword evidence="10" id="KW-0677">Repeat</keyword>
<evidence type="ECO:0000256" key="6">
    <source>
        <dbReference type="ARBA" id="ARBA00022553"/>
    </source>
</evidence>
<feature type="compositionally biased region" description="Low complexity" evidence="19">
    <location>
        <begin position="803"/>
        <end position="819"/>
    </location>
</feature>
<dbReference type="FunFam" id="2.60.40.10:FF:000600">
    <property type="entry name" value="Contactin 2"/>
    <property type="match status" value="1"/>
</dbReference>
<keyword evidence="9" id="KW-0732">Signal</keyword>
<dbReference type="Gene3D" id="2.20.70.10">
    <property type="match status" value="2"/>
</dbReference>
<dbReference type="FunFam" id="2.20.70.10:FF:000096">
    <property type="entry name" value="E3 ubiquitin-protein ligase NEDD4 isoform X4"/>
    <property type="match status" value="1"/>
</dbReference>
<dbReference type="FunFam" id="2.60.40.10:FF:000577">
    <property type="entry name" value="immunoglobulin superfamily DCC subclass member 3"/>
    <property type="match status" value="1"/>
</dbReference>
<feature type="domain" description="Fibronectin type-III" evidence="24">
    <location>
        <begin position="1692"/>
        <end position="1788"/>
    </location>
</feature>
<evidence type="ECO:0000259" key="20">
    <source>
        <dbReference type="PROSITE" id="PS50004"/>
    </source>
</evidence>
<dbReference type="InterPro" id="IPR001202">
    <property type="entry name" value="WW_dom"/>
</dbReference>
<dbReference type="GO" id="GO:0031623">
    <property type="term" value="P:receptor internalization"/>
    <property type="evidence" value="ECO:0007669"/>
    <property type="project" value="TreeGrafter"/>
</dbReference>
<dbReference type="EC" id="2.3.2.26" evidence="5"/>
<feature type="domain" description="Ig-like" evidence="23">
    <location>
        <begin position="1410"/>
        <end position="1497"/>
    </location>
</feature>
<dbReference type="SUPFAM" id="SSF56204">
    <property type="entry name" value="Hect, E3 ligase catalytic domain"/>
    <property type="match status" value="1"/>
</dbReference>
<dbReference type="GO" id="GO:0007528">
    <property type="term" value="P:neuromuscular junction development"/>
    <property type="evidence" value="ECO:0007669"/>
    <property type="project" value="TreeGrafter"/>
</dbReference>
<keyword evidence="15" id="KW-0325">Glycoprotein</keyword>
<evidence type="ECO:0000256" key="8">
    <source>
        <dbReference type="ARBA" id="ARBA00022692"/>
    </source>
</evidence>
<dbReference type="Pfam" id="PF00632">
    <property type="entry name" value="HECT"/>
    <property type="match status" value="1"/>
</dbReference>
<dbReference type="GO" id="GO:0019871">
    <property type="term" value="F:sodium channel inhibitor activity"/>
    <property type="evidence" value="ECO:0007669"/>
    <property type="project" value="TreeGrafter"/>
</dbReference>
<evidence type="ECO:0000256" key="13">
    <source>
        <dbReference type="ARBA" id="ARBA00023136"/>
    </source>
</evidence>
<feature type="domain" description="Fibronectin type-III" evidence="24">
    <location>
        <begin position="1596"/>
        <end position="1690"/>
    </location>
</feature>
<evidence type="ECO:0000256" key="11">
    <source>
        <dbReference type="ARBA" id="ARBA00022786"/>
    </source>
</evidence>
<dbReference type="CDD" id="cd00201">
    <property type="entry name" value="WW"/>
    <property type="match status" value="2"/>
</dbReference>
<organism evidence="25 26">
    <name type="scientific">Hirundo rustica rustica</name>
    <dbReference type="NCBI Taxonomy" id="333673"/>
    <lineage>
        <taxon>Eukaryota</taxon>
        <taxon>Metazoa</taxon>
        <taxon>Chordata</taxon>
        <taxon>Craniata</taxon>
        <taxon>Vertebrata</taxon>
        <taxon>Euteleostomi</taxon>
        <taxon>Archelosauria</taxon>
        <taxon>Archosauria</taxon>
        <taxon>Dinosauria</taxon>
        <taxon>Saurischia</taxon>
        <taxon>Theropoda</taxon>
        <taxon>Coelurosauria</taxon>
        <taxon>Aves</taxon>
        <taxon>Neognathae</taxon>
        <taxon>Neoaves</taxon>
        <taxon>Telluraves</taxon>
        <taxon>Australaves</taxon>
        <taxon>Passeriformes</taxon>
        <taxon>Sylvioidea</taxon>
        <taxon>Hirundinidae</taxon>
        <taxon>Hirundo</taxon>
    </lineage>
</organism>
<dbReference type="SMART" id="SM00060">
    <property type="entry name" value="FN3"/>
    <property type="match status" value="2"/>
</dbReference>
<dbReference type="CDD" id="cd00078">
    <property type="entry name" value="HECTc"/>
    <property type="match status" value="1"/>
</dbReference>
<dbReference type="Proteomes" id="UP000269221">
    <property type="component" value="Unassembled WGS sequence"/>
</dbReference>
<dbReference type="Pfam" id="PF13927">
    <property type="entry name" value="Ig_3"/>
    <property type="match status" value="1"/>
</dbReference>
<feature type="domain" description="Ig-like" evidence="23">
    <location>
        <begin position="1310"/>
        <end position="1397"/>
    </location>
</feature>
<dbReference type="InterPro" id="IPR000008">
    <property type="entry name" value="C2_dom"/>
</dbReference>
<dbReference type="GO" id="GO:0032801">
    <property type="term" value="P:receptor catabolic process"/>
    <property type="evidence" value="ECO:0007669"/>
    <property type="project" value="TreeGrafter"/>
</dbReference>
<keyword evidence="6" id="KW-0597">Phosphoprotein</keyword>
<dbReference type="InterPro" id="IPR050409">
    <property type="entry name" value="E3_ubiq-protein_ligase"/>
</dbReference>
<dbReference type="UniPathway" id="UPA00143"/>
<dbReference type="CDD" id="cd00063">
    <property type="entry name" value="FN3"/>
    <property type="match status" value="3"/>
</dbReference>
<dbReference type="GO" id="GO:0031175">
    <property type="term" value="P:neuron projection development"/>
    <property type="evidence" value="ECO:0007669"/>
    <property type="project" value="TreeGrafter"/>
</dbReference>
<dbReference type="GO" id="GO:0005737">
    <property type="term" value="C:cytoplasm"/>
    <property type="evidence" value="ECO:0007669"/>
    <property type="project" value="TreeGrafter"/>
</dbReference>
<dbReference type="InterPro" id="IPR035983">
    <property type="entry name" value="Hect_E3_ubiquitin_ligase"/>
</dbReference>
<dbReference type="InterPro" id="IPR000569">
    <property type="entry name" value="HECT_dom"/>
</dbReference>
<dbReference type="InterPro" id="IPR036179">
    <property type="entry name" value="Ig-like_dom_sf"/>
</dbReference>
<dbReference type="Pfam" id="PF07679">
    <property type="entry name" value="I-set"/>
    <property type="match status" value="3"/>
</dbReference>
<accession>A0A3M0J0E9</accession>
<evidence type="ECO:0000256" key="4">
    <source>
        <dbReference type="ARBA" id="ARBA00009588"/>
    </source>
</evidence>
<evidence type="ECO:0000256" key="2">
    <source>
        <dbReference type="ARBA" id="ARBA00004167"/>
    </source>
</evidence>
<name>A0A3M0J0E9_HIRRU</name>
<dbReference type="PROSITE" id="PS50853">
    <property type="entry name" value="FN3"/>
    <property type="match status" value="3"/>
</dbReference>
<feature type="compositionally biased region" description="Low complexity" evidence="19">
    <location>
        <begin position="643"/>
        <end position="654"/>
    </location>
</feature>
<dbReference type="Gene3D" id="2.60.40.10">
    <property type="entry name" value="Immunoglobulins"/>
    <property type="match status" value="7"/>
</dbReference>
<dbReference type="InterPro" id="IPR035892">
    <property type="entry name" value="C2_domain_sf"/>
</dbReference>
<evidence type="ECO:0000256" key="5">
    <source>
        <dbReference type="ARBA" id="ARBA00012485"/>
    </source>
</evidence>
<comment type="similarity">
    <text evidence="4">Belongs to the immunoglobulin superfamily. DCC family.</text>
</comment>
<dbReference type="PANTHER" id="PTHR11254">
    <property type="entry name" value="HECT DOMAIN UBIQUITIN-PROTEIN LIGASE"/>
    <property type="match status" value="1"/>
</dbReference>
<gene>
    <name evidence="25" type="ORF">DUI87_29225</name>
</gene>
<dbReference type="PROSITE" id="PS01159">
    <property type="entry name" value="WW_DOMAIN_1"/>
    <property type="match status" value="2"/>
</dbReference>
<dbReference type="Gene3D" id="2.60.40.150">
    <property type="entry name" value="C2 domain"/>
    <property type="match status" value="2"/>
</dbReference>
<comment type="caution">
    <text evidence="25">The sequence shown here is derived from an EMBL/GenBank/DDBJ whole genome shotgun (WGS) entry which is preliminary data.</text>
</comment>
<dbReference type="PROSITE" id="PS50004">
    <property type="entry name" value="C2"/>
    <property type="match status" value="1"/>
</dbReference>
<feature type="region of interest" description="Disordered" evidence="19">
    <location>
        <begin position="794"/>
        <end position="823"/>
    </location>
</feature>
<evidence type="ECO:0000256" key="19">
    <source>
        <dbReference type="SAM" id="MobiDB-lite"/>
    </source>
</evidence>
<dbReference type="SUPFAM" id="SSF51045">
    <property type="entry name" value="WW domain"/>
    <property type="match status" value="2"/>
</dbReference>
<keyword evidence="26" id="KW-1185">Reference proteome</keyword>
<keyword evidence="13" id="KW-0472">Membrane</keyword>
<dbReference type="InterPro" id="IPR003599">
    <property type="entry name" value="Ig_sub"/>
</dbReference>
<evidence type="ECO:0000256" key="18">
    <source>
        <dbReference type="PROSITE-ProRule" id="PRU00104"/>
    </source>
</evidence>
<dbReference type="SUPFAM" id="SSF49265">
    <property type="entry name" value="Fibronectin type III"/>
    <property type="match status" value="2"/>
</dbReference>
<dbReference type="InterPro" id="IPR003598">
    <property type="entry name" value="Ig_sub2"/>
</dbReference>
<dbReference type="Gene3D" id="3.90.1750.10">
    <property type="entry name" value="Hect, E3 ligase catalytic domains"/>
    <property type="match status" value="1"/>
</dbReference>
<feature type="domain" description="WW" evidence="21">
    <location>
        <begin position="655"/>
        <end position="688"/>
    </location>
</feature>
<evidence type="ECO:0000256" key="1">
    <source>
        <dbReference type="ARBA" id="ARBA00000885"/>
    </source>
</evidence>
<dbReference type="FunFam" id="2.60.40.10:FF:000551">
    <property type="entry name" value="Protogenin A"/>
    <property type="match status" value="1"/>
</dbReference>
<dbReference type="Gene3D" id="3.30.2160.10">
    <property type="entry name" value="Hect, E3 ligase catalytic domain"/>
    <property type="match status" value="1"/>
</dbReference>
<evidence type="ECO:0000313" key="25">
    <source>
        <dbReference type="EMBL" id="RMB94414.1"/>
    </source>
</evidence>
<evidence type="ECO:0000256" key="17">
    <source>
        <dbReference type="ARBA" id="ARBA00070868"/>
    </source>
</evidence>
<dbReference type="GO" id="GO:0043197">
    <property type="term" value="C:dendritic spine"/>
    <property type="evidence" value="ECO:0007669"/>
    <property type="project" value="TreeGrafter"/>
</dbReference>
<keyword evidence="8" id="KW-0812">Transmembrane</keyword>
<dbReference type="InterPro" id="IPR013098">
    <property type="entry name" value="Ig_I-set"/>
</dbReference>
<evidence type="ECO:0000259" key="21">
    <source>
        <dbReference type="PROSITE" id="PS50020"/>
    </source>
</evidence>
<feature type="region of interest" description="Disordered" evidence="19">
    <location>
        <begin position="643"/>
        <end position="663"/>
    </location>
</feature>
<feature type="domain" description="Ig-like" evidence="23">
    <location>
        <begin position="1206"/>
        <end position="1305"/>
    </location>
</feature>
<evidence type="ECO:0000259" key="24">
    <source>
        <dbReference type="PROSITE" id="PS50853"/>
    </source>
</evidence>
<evidence type="ECO:0000256" key="3">
    <source>
        <dbReference type="ARBA" id="ARBA00004906"/>
    </source>
</evidence>
<sequence length="1859" mass="207219">MAASPAEVLGLPGEEENTRIVRVKVIAGVGLAKKDLLGASDPYVKVTLYDPVNGVLTSMQTKTIRKSLNPKWNEELLFRVNPQKHRLLFEVFDENRLGSAPSITQVKLTPRQAAYAPVVQQVINQEKSTTVSSLQIKKSSSLHISLQSRKQSGCSHFGDAVAAGEDTSFLGIGSEGSCGTGTVADHRSNDSFLSNAALGRGSLSSIAASDSGSFSSAGSDYGSCASTTSDGGSYSNSVISDSGTLWTSDSTFCSSVAHGDSSYRSTANKCNPSRSNSSQETLYRGNTTFDQDALSVRKKTKIPLRRCSSLVIFPRSPSSTPPASPVNSGQLPHRGTYQTSHKLIISPSELAQKEDRTISKGFLSTAVNGLRLSKTACSSGEVRDVRPLYLNASLQDKSQILNGPQQATCEEVPDGFSCVSVHLTQRPFASNSEVVKRSCSPELNLNSGAKCPHLKLERSTSACLPSKPDSEYQISINELGRPNAQMNKTQHILQRSVSLEGSRQKVSCCLSSLKYKCHSARTSQLHIQFKAGNEGKTTGVRKRYGTSKREMPGTLWRPHKTRDDFLGQVDIPLYQLPTENPSMERPYTFKDFVLHPRSHKSRVKGHLRLKMTYLPKNNGSEEETTEQAEELEPGWIILDQPEAASQPQQQQQESPPLPPGWEERQDILGRTYYVNHEFRRTQWKRPTAQDSVAVADLGSVQLEAQHVFTHRRQISEDTENTDNRDSPESWEIITEDEATMYSSQNVPVPLSQSSCDIQSHLAEELSNRLTTSGTPATGQSIAYTIAVEPSQVSAAQSISTGRQPQATSSDSSQQSSQQQPEMEQGFLPKGWEVRHAPNGRPFFIDHNTKTTTWEDPRLKIPAHPRRKTSLDPVDLGPLPAVPYSRDYKRKYEFFRKKLKKQSDIPNRFEMKIHRTTILEDSYRRIIAVKRADFLKARLWIEFDGEKDSEYYNSLRWILENDPTELDLRFIVDEELFGQTHQHELKSGGSEIVVTNKNKRDYIHLVIQWRFVSRVQKQMTAFKEGFFELIPQDLIKIFDENELELLMCGLGDVDVADWKLHTKYKNGYNINHQVIQWFWKAVLMMDSEKRIRLLQFVTGTSRVPMNGFAELYGSNGPQLFTVEQWGTPEKLPRAHTCFNRLDLPPYDSFEDLWDKLLLAIENTQGFDGLQTSYCGIAEERLTAASLGANDQLCPTDFIALNTQMQEPGVWCFSELFFVKEPRDVTVSKKDPVVLDCQARGEAPITITWLKNGGKVSENERIYTLSNGSLYISEVEGKKGELSDEGFYQCLALNKYGAILSQKSHLTLATISAFEIQPLSTEVQEGGVARFACKITANPPATVTWEVNRTTLPLVMDRITALPTGVLQIYGVEQKDAGNYRCVATTAANRRKSTEAVLSVIPASDLKPFHKPSIIAGPQNITASLHQTVILECVATGNPKPIISWSRLDHKSIDVFNTRVLGSGNLMISDVKVQHAGVYVCRATIPGTRNFTVAMATLTVLAPPSFVEWPESLTRPRAGTARFACQAEGNPAPKISWLKNGRRIHSNGRIKMYNSKLVINQIIPEDDAIYQCMAENSQGSILSRARLTVVMSEDRPSAPYNVHAETMSSSAILLAWERPLYNSDKVIAYSVHYMKAEGLNNEEYQVVIGNDTTHYIIDDLEPASNYTFYIVAYMPLGASQMSDHVTQHTLEDVPLRAPEISLTSRSPTDILISWLPIPAKYRRGQVVLYRLSFRLSTETKIQVLELPGTSDEYLLEGLRPDSVYLVRITAATRIGWGEASLWTSHRTPKATSVKAPKSPELRLEPMNCTTITVQWQQDSEDTAAVQGYKLYYKEEGQQENGPILLDASDLEYTVSGLGFER</sequence>
<dbReference type="SUPFAM" id="SSF49562">
    <property type="entry name" value="C2 domain (Calcium/lipid-binding domain, CaLB)"/>
    <property type="match status" value="1"/>
</dbReference>
<dbReference type="GO" id="GO:0061630">
    <property type="term" value="F:ubiquitin protein ligase activity"/>
    <property type="evidence" value="ECO:0007669"/>
    <property type="project" value="UniProtKB-EC"/>
</dbReference>
<keyword evidence="11 18" id="KW-0833">Ubl conjugation pathway</keyword>
<dbReference type="SUPFAM" id="SSF48726">
    <property type="entry name" value="Immunoglobulin"/>
    <property type="match status" value="4"/>
</dbReference>
<evidence type="ECO:0000256" key="7">
    <source>
        <dbReference type="ARBA" id="ARBA00022679"/>
    </source>
</evidence>
<proteinExistence type="inferred from homology"/>
<dbReference type="Pfam" id="PF00168">
    <property type="entry name" value="C2"/>
    <property type="match status" value="1"/>
</dbReference>
<evidence type="ECO:0000259" key="22">
    <source>
        <dbReference type="PROSITE" id="PS50237"/>
    </source>
</evidence>
<feature type="domain" description="WW" evidence="21">
    <location>
        <begin position="825"/>
        <end position="858"/>
    </location>
</feature>
<evidence type="ECO:0000256" key="10">
    <source>
        <dbReference type="ARBA" id="ARBA00022737"/>
    </source>
</evidence>
<dbReference type="CDD" id="cd00096">
    <property type="entry name" value="Ig"/>
    <property type="match status" value="1"/>
</dbReference>
<dbReference type="InterPro" id="IPR036020">
    <property type="entry name" value="WW_dom_sf"/>
</dbReference>
<dbReference type="SMART" id="SM00456">
    <property type="entry name" value="WW"/>
    <property type="match status" value="2"/>
</dbReference>
<dbReference type="FunFam" id="2.60.40.10:FF:000930">
    <property type="entry name" value="immunoglobulin superfamily DCC subclass member 3"/>
    <property type="match status" value="1"/>
</dbReference>
<dbReference type="STRING" id="333673.A0A3M0J0E9"/>
<dbReference type="FunFam" id="3.30.2160.10:FF:000001">
    <property type="entry name" value="E3 ubiquitin-protein ligase NEDD4-like"/>
    <property type="match status" value="1"/>
</dbReference>
<dbReference type="InterPro" id="IPR036116">
    <property type="entry name" value="FN3_sf"/>
</dbReference>
<evidence type="ECO:0000259" key="23">
    <source>
        <dbReference type="PROSITE" id="PS50835"/>
    </source>
</evidence>
<dbReference type="FunFam" id="2.60.40.10:FF:000455">
    <property type="entry name" value="Protogenin A"/>
    <property type="match status" value="1"/>
</dbReference>
<dbReference type="FunFam" id="3.90.1750.10:FF:000026">
    <property type="entry name" value="E3 ubiquitin-protein ligase HACE1"/>
    <property type="match status" value="1"/>
</dbReference>
<comment type="catalytic activity">
    <reaction evidence="1">
        <text>S-ubiquitinyl-[E2 ubiquitin-conjugating enzyme]-L-cysteine + [acceptor protein]-L-lysine = [E2 ubiquitin-conjugating enzyme]-L-cysteine + N(6)-ubiquitinyl-[acceptor protein]-L-lysine.</text>
        <dbReference type="EC" id="2.3.2.26"/>
    </reaction>
</comment>
<dbReference type="GO" id="GO:0006511">
    <property type="term" value="P:ubiquitin-dependent protein catabolic process"/>
    <property type="evidence" value="ECO:0007669"/>
    <property type="project" value="TreeGrafter"/>
</dbReference>
<dbReference type="SMART" id="SM00409">
    <property type="entry name" value="IG"/>
    <property type="match status" value="4"/>
</dbReference>
<dbReference type="Gene3D" id="3.30.2410.10">
    <property type="entry name" value="Hect, E3 ligase catalytic domain"/>
    <property type="match status" value="1"/>
</dbReference>
<dbReference type="PROSITE" id="PS50835">
    <property type="entry name" value="IG_LIKE"/>
    <property type="match status" value="4"/>
</dbReference>
<dbReference type="OrthoDB" id="438268at2759"/>
<dbReference type="SMART" id="SM00239">
    <property type="entry name" value="C2"/>
    <property type="match status" value="1"/>
</dbReference>